<dbReference type="InterPro" id="IPR022486">
    <property type="entry name" value="PPK2_PA0141"/>
</dbReference>
<keyword evidence="3 4" id="KW-0418">Kinase</keyword>
<evidence type="ECO:0000313" key="7">
    <source>
        <dbReference type="Proteomes" id="UP000521922"/>
    </source>
</evidence>
<evidence type="ECO:0000256" key="1">
    <source>
        <dbReference type="ARBA" id="ARBA00009924"/>
    </source>
</evidence>
<feature type="domain" description="Polyphosphate kinase-2-related" evidence="5">
    <location>
        <begin position="44"/>
        <end position="268"/>
    </location>
</feature>
<dbReference type="InterPro" id="IPR027417">
    <property type="entry name" value="P-loop_NTPase"/>
</dbReference>
<dbReference type="PANTHER" id="PTHR34383">
    <property type="entry name" value="POLYPHOSPHATE:AMP PHOSPHOTRANSFERASE-RELATED"/>
    <property type="match status" value="1"/>
</dbReference>
<dbReference type="Proteomes" id="UP000521922">
    <property type="component" value="Unassembled WGS sequence"/>
</dbReference>
<dbReference type="RefSeq" id="WP_179751492.1">
    <property type="nucleotide sequence ID" value="NZ_BAAAGN010000004.1"/>
</dbReference>
<name>A0A7Y9DL28_9ACTN</name>
<proteinExistence type="inferred from homology"/>
<dbReference type="GO" id="GO:0008976">
    <property type="term" value="F:polyphosphate kinase activity"/>
    <property type="evidence" value="ECO:0007669"/>
    <property type="project" value="UniProtKB-UniRule"/>
</dbReference>
<dbReference type="PANTHER" id="PTHR34383:SF1">
    <property type="entry name" value="ADP-POLYPHOSPHATE PHOSPHOTRANSFERASE"/>
    <property type="match status" value="1"/>
</dbReference>
<dbReference type="Pfam" id="PF03976">
    <property type="entry name" value="PPK2"/>
    <property type="match status" value="1"/>
</dbReference>
<comment type="caution">
    <text evidence="6">The sequence shown here is derived from an EMBL/GenBank/DDBJ whole genome shotgun (WGS) entry which is preliminary data.</text>
</comment>
<dbReference type="AlphaFoldDB" id="A0A7Y9DL28"/>
<evidence type="ECO:0000256" key="2">
    <source>
        <dbReference type="ARBA" id="ARBA00022679"/>
    </source>
</evidence>
<evidence type="ECO:0000313" key="6">
    <source>
        <dbReference type="EMBL" id="NYD22485.1"/>
    </source>
</evidence>
<protein>
    <recommendedName>
        <fullName evidence="4">ADP/GDP-polyphosphate phosphotransferase</fullName>
        <ecNumber evidence="4">2.7.4.-</ecNumber>
    </recommendedName>
    <alternativeName>
        <fullName evidence="4">Polyphosphate kinase PPK2</fullName>
    </alternativeName>
</protein>
<dbReference type="EMBL" id="JACCBB010000001">
    <property type="protein sequence ID" value="NYD22485.1"/>
    <property type="molecule type" value="Genomic_DNA"/>
</dbReference>
<dbReference type="SUPFAM" id="SSF52540">
    <property type="entry name" value="P-loop containing nucleoside triphosphate hydrolases"/>
    <property type="match status" value="1"/>
</dbReference>
<comment type="function">
    <text evidence="4">Uses inorganic polyphosphate (polyP) as a donor to convert GDP to GTP or ADP to ATP.</text>
</comment>
<keyword evidence="2 4" id="KW-0808">Transferase</keyword>
<sequence length="300" mass="34791">MPAVLLTPDLGMSVRDDEDDPELLLADGRVADTWREDYPYDTRLSRAEYEHDKRLLQIELLKLQKWLKASGERLVVLCEGRDAAGKGGTIKRFMEHLNPRGARVVALEKPSERESTQWYFQRYVQHLPAAGEFVLFDRSWYNRAGVERVMGFATPEEYDRFIAQVPLFERMLTDDGIHLVKFWFSVTRAEQRTRFLIRQIDPVRQWKLSPMDLESLDRWDDYTAAKETMFEKTDTGFAPWTVVKTNDKKRARLAAMRHVLARFDYDGKDAGVVGQPDPLLVVHARTILETDRRPETTAGA</sequence>
<gene>
    <name evidence="6" type="ORF">BJ968_002025</name>
</gene>
<comment type="subunit">
    <text evidence="4">Homotetramer.</text>
</comment>
<evidence type="ECO:0000259" key="5">
    <source>
        <dbReference type="Pfam" id="PF03976"/>
    </source>
</evidence>
<accession>A0A7Y9DL28</accession>
<evidence type="ECO:0000256" key="3">
    <source>
        <dbReference type="ARBA" id="ARBA00022777"/>
    </source>
</evidence>
<dbReference type="InterPro" id="IPR022488">
    <property type="entry name" value="PPK2-related"/>
</dbReference>
<evidence type="ECO:0000256" key="4">
    <source>
        <dbReference type="RuleBase" id="RU369062"/>
    </source>
</evidence>
<organism evidence="6 7">
    <name type="scientific">Kineococcus aurantiacus</name>
    <dbReference type="NCBI Taxonomy" id="37633"/>
    <lineage>
        <taxon>Bacteria</taxon>
        <taxon>Bacillati</taxon>
        <taxon>Actinomycetota</taxon>
        <taxon>Actinomycetes</taxon>
        <taxon>Kineosporiales</taxon>
        <taxon>Kineosporiaceae</taxon>
        <taxon>Kineococcus</taxon>
    </lineage>
</organism>
<reference evidence="6 7" key="1">
    <citation type="submission" date="2020-07" db="EMBL/GenBank/DDBJ databases">
        <title>Sequencing the genomes of 1000 actinobacteria strains.</title>
        <authorList>
            <person name="Klenk H.-P."/>
        </authorList>
    </citation>
    <scope>NUCLEOTIDE SEQUENCE [LARGE SCALE GENOMIC DNA]</scope>
    <source>
        <strain evidence="6 7">DSM 7487</strain>
    </source>
</reference>
<comment type="similarity">
    <text evidence="1 4">Belongs to the polyphosphate kinase 2 (PPK2) family. Class I subfamily.</text>
</comment>
<keyword evidence="7" id="KW-1185">Reference proteome</keyword>
<dbReference type="EC" id="2.7.4.-" evidence="4"/>
<dbReference type="Gene3D" id="3.40.50.300">
    <property type="entry name" value="P-loop containing nucleotide triphosphate hydrolases"/>
    <property type="match status" value="1"/>
</dbReference>
<dbReference type="GO" id="GO:0006793">
    <property type="term" value="P:phosphorus metabolic process"/>
    <property type="evidence" value="ECO:0007669"/>
    <property type="project" value="InterPro"/>
</dbReference>
<dbReference type="NCBIfam" id="TIGR03707">
    <property type="entry name" value="PPK2_P_aer"/>
    <property type="match status" value="1"/>
</dbReference>